<evidence type="ECO:0000256" key="7">
    <source>
        <dbReference type="ARBA" id="ARBA00022753"/>
    </source>
</evidence>
<dbReference type="SUPFAM" id="SSF46785">
    <property type="entry name" value="Winged helix' DNA-binding domain"/>
    <property type="match status" value="2"/>
</dbReference>
<dbReference type="Pfam" id="PF04157">
    <property type="entry name" value="EAP30"/>
    <property type="match status" value="1"/>
</dbReference>
<dbReference type="EMBL" id="GGLE01005246">
    <property type="protein sequence ID" value="MBY09372.1"/>
    <property type="molecule type" value="Transcribed_RNA"/>
</dbReference>
<proteinExistence type="inferred from homology"/>
<dbReference type="InterPro" id="IPR040608">
    <property type="entry name" value="Snf8/Vps36"/>
</dbReference>
<evidence type="ECO:0000256" key="10">
    <source>
        <dbReference type="PIRNR" id="PIRNR017215"/>
    </source>
</evidence>
<dbReference type="GO" id="GO:0000814">
    <property type="term" value="C:ESCRT II complex"/>
    <property type="evidence" value="ECO:0007669"/>
    <property type="project" value="UniProtKB-UniRule"/>
</dbReference>
<keyword evidence="8 10" id="KW-0653">Protein transport</keyword>
<accession>A0A2R5LIL9</accession>
<evidence type="ECO:0000256" key="8">
    <source>
        <dbReference type="ARBA" id="ARBA00022927"/>
    </source>
</evidence>
<keyword evidence="6" id="KW-0963">Cytoplasm</keyword>
<evidence type="ECO:0000256" key="1">
    <source>
        <dbReference type="ARBA" id="ARBA00004481"/>
    </source>
</evidence>
<evidence type="ECO:0000256" key="2">
    <source>
        <dbReference type="ARBA" id="ARBA00004496"/>
    </source>
</evidence>
<comment type="subunit">
    <text evidence="10">Component of the endosomal sorting complex required for transport II (ESCRT-II).</text>
</comment>
<dbReference type="InterPro" id="IPR016689">
    <property type="entry name" value="ESCRT-2_cplx_Snf8"/>
</dbReference>
<evidence type="ECO:0000256" key="3">
    <source>
        <dbReference type="ARBA" id="ARBA00009834"/>
    </source>
</evidence>
<sequence>MRRRVGGVGAIQKQQLTQARFKDKGTELAEEQLQQMTRQMEVFRTNLQTFASKHKHEIRKNPEFRRQFQEMCATAGVDPLASSKGFWAGMLGVGDFYYELGVQIIEVCLATSHRNGGLMSLEELRERVIRSRGSRQRQEDITHDDLLSAIEKLRKLGTGFKLIPLGSRYLVQSVPTELSLDHTSVIKEAEPHAHVSVGSLMKNLGWSDDRAKKALEDLLKEGLVWIDTQEPEEYLYWFPGLVKSN</sequence>
<keyword evidence="9" id="KW-0472">Membrane</keyword>
<dbReference type="Gene3D" id="6.10.140.180">
    <property type="match status" value="1"/>
</dbReference>
<reference evidence="11" key="1">
    <citation type="submission" date="2018-03" db="EMBL/GenBank/DDBJ databases">
        <title>The relapsing fever spirochete Borrelia turicatae persists in the highly oxidative environment of its soft-bodied tick vector.</title>
        <authorList>
            <person name="Bourret T.J."/>
            <person name="Boyle W.K."/>
            <person name="Valenzuela J.G."/>
            <person name="Oliveira F."/>
            <person name="Lopez J.E."/>
        </authorList>
    </citation>
    <scope>NUCLEOTIDE SEQUENCE</scope>
    <source>
        <strain evidence="11">Kansas strain/isolate</strain>
        <tissue evidence="11">Salivary glands</tissue>
    </source>
</reference>
<dbReference type="InterPro" id="IPR036388">
    <property type="entry name" value="WH-like_DNA-bd_sf"/>
</dbReference>
<dbReference type="InterPro" id="IPR036390">
    <property type="entry name" value="WH_DNA-bd_sf"/>
</dbReference>
<evidence type="ECO:0000256" key="5">
    <source>
        <dbReference type="ARBA" id="ARBA00022448"/>
    </source>
</evidence>
<evidence type="ECO:0000256" key="6">
    <source>
        <dbReference type="ARBA" id="ARBA00022490"/>
    </source>
</evidence>
<dbReference type="FunFam" id="1.10.10.10:FF:000397">
    <property type="entry name" value="Vacuolar-sorting protein SNF8"/>
    <property type="match status" value="1"/>
</dbReference>
<protein>
    <recommendedName>
        <fullName evidence="4 10">Vacuolar-sorting protein SNF8</fullName>
    </recommendedName>
</protein>
<comment type="subcellular location">
    <subcellularLocation>
        <location evidence="2">Cytoplasm</location>
    </subcellularLocation>
    <subcellularLocation>
        <location evidence="1">Endosome membrane</location>
        <topology evidence="1">Peripheral membrane protein</topology>
    </subcellularLocation>
</comment>
<dbReference type="Gene3D" id="1.10.10.10">
    <property type="entry name" value="Winged helix-like DNA-binding domain superfamily/Winged helix DNA-binding domain"/>
    <property type="match status" value="2"/>
</dbReference>
<dbReference type="FunFam" id="1.10.10.10:FF:000085">
    <property type="entry name" value="Vacuolar-sorting protein SNF8"/>
    <property type="match status" value="1"/>
</dbReference>
<dbReference type="PIRSF" id="PIRSF017215">
    <property type="entry name" value="ESCRT2_Vps22"/>
    <property type="match status" value="1"/>
</dbReference>
<dbReference type="PANTHER" id="PTHR12806:SF0">
    <property type="entry name" value="VACUOLAR-SORTING PROTEIN SNF8"/>
    <property type="match status" value="1"/>
</dbReference>
<comment type="function">
    <text evidence="10">Component of the endosomal sorting complex required for transport II (ESCRT-II), which is required for multivesicular body (MVB) formation and sorting of endosomal cargo proteins into MVBs.</text>
</comment>
<keyword evidence="5 10" id="KW-0813">Transport</keyword>
<keyword evidence="7" id="KW-0967">Endosome</keyword>
<comment type="similarity">
    <text evidence="3 10">Belongs to the SNF8 family.</text>
</comment>
<evidence type="ECO:0000256" key="4">
    <source>
        <dbReference type="ARBA" id="ARBA00017052"/>
    </source>
</evidence>
<dbReference type="AlphaFoldDB" id="A0A2R5LIL9"/>
<evidence type="ECO:0000313" key="11">
    <source>
        <dbReference type="EMBL" id="MBY09372.1"/>
    </source>
</evidence>
<evidence type="ECO:0000256" key="9">
    <source>
        <dbReference type="ARBA" id="ARBA00023136"/>
    </source>
</evidence>
<name>A0A2R5LIL9_9ACAR</name>
<dbReference type="PANTHER" id="PTHR12806">
    <property type="entry name" value="EAP30 SUBUNIT OF ELL COMPLEX"/>
    <property type="match status" value="1"/>
</dbReference>
<dbReference type="GO" id="GO:0043328">
    <property type="term" value="P:protein transport to vacuole involved in ubiquitin-dependent protein catabolic process via the multivesicular body sorting pathway"/>
    <property type="evidence" value="ECO:0007669"/>
    <property type="project" value="TreeGrafter"/>
</dbReference>
<organism evidence="11">
    <name type="scientific">Ornithodoros turicata</name>
    <dbReference type="NCBI Taxonomy" id="34597"/>
    <lineage>
        <taxon>Eukaryota</taxon>
        <taxon>Metazoa</taxon>
        <taxon>Ecdysozoa</taxon>
        <taxon>Arthropoda</taxon>
        <taxon>Chelicerata</taxon>
        <taxon>Arachnida</taxon>
        <taxon>Acari</taxon>
        <taxon>Parasitiformes</taxon>
        <taxon>Ixodida</taxon>
        <taxon>Ixodoidea</taxon>
        <taxon>Argasidae</taxon>
        <taxon>Ornithodorinae</taxon>
        <taxon>Ornithodoros</taxon>
    </lineage>
</organism>